<feature type="non-terminal residue" evidence="5">
    <location>
        <position position="416"/>
    </location>
</feature>
<protein>
    <recommendedName>
        <fullName evidence="4">CUB domain-containing protein</fullName>
    </recommendedName>
</protein>
<dbReference type="Proteomes" id="UP000094527">
    <property type="component" value="Unassembled WGS sequence"/>
</dbReference>
<dbReference type="InterPro" id="IPR035914">
    <property type="entry name" value="Sperma_CUB_dom_sf"/>
</dbReference>
<gene>
    <name evidence="5" type="ORF">Ocin01_00903</name>
</gene>
<feature type="transmembrane region" description="Helical" evidence="3">
    <location>
        <begin position="12"/>
        <end position="30"/>
    </location>
</feature>
<dbReference type="STRING" id="48709.A0A1D2NKN6"/>
<dbReference type="OMA" id="CSIEWSA"/>
<proteinExistence type="predicted"/>
<dbReference type="PROSITE" id="PS01180">
    <property type="entry name" value="CUB"/>
    <property type="match status" value="1"/>
</dbReference>
<dbReference type="Pfam" id="PF26080">
    <property type="entry name" value="CUB_animal"/>
    <property type="match status" value="1"/>
</dbReference>
<dbReference type="PANTHER" id="PTHR33236">
    <property type="entry name" value="INTRAFLAGELLAR TRANSPORT PROTEIN 122 FAMILY PROTEIN-RELATED"/>
    <property type="match status" value="1"/>
</dbReference>
<keyword evidence="6" id="KW-1185">Reference proteome</keyword>
<comment type="caution">
    <text evidence="2">Lacks conserved residue(s) required for the propagation of feature annotation.</text>
</comment>
<name>A0A1D2NKN6_ORCCI</name>
<keyword evidence="3" id="KW-1133">Transmembrane helix</keyword>
<keyword evidence="1" id="KW-1015">Disulfide bond</keyword>
<evidence type="ECO:0000313" key="6">
    <source>
        <dbReference type="Proteomes" id="UP000094527"/>
    </source>
</evidence>
<dbReference type="PANTHER" id="PTHR33236:SF5">
    <property type="entry name" value="CUB DOMAIN-CONTAINING PROTEIN"/>
    <property type="match status" value="1"/>
</dbReference>
<accession>A0A1D2NKN6</accession>
<dbReference type="Gene3D" id="2.60.120.290">
    <property type="entry name" value="Spermadhesin, CUB domain"/>
    <property type="match status" value="1"/>
</dbReference>
<keyword evidence="3" id="KW-0472">Membrane</keyword>
<organism evidence="5 6">
    <name type="scientific">Orchesella cincta</name>
    <name type="common">Springtail</name>
    <name type="synonym">Podura cincta</name>
    <dbReference type="NCBI Taxonomy" id="48709"/>
    <lineage>
        <taxon>Eukaryota</taxon>
        <taxon>Metazoa</taxon>
        <taxon>Ecdysozoa</taxon>
        <taxon>Arthropoda</taxon>
        <taxon>Hexapoda</taxon>
        <taxon>Collembola</taxon>
        <taxon>Entomobryomorpha</taxon>
        <taxon>Entomobryoidea</taxon>
        <taxon>Orchesellidae</taxon>
        <taxon>Orchesellinae</taxon>
        <taxon>Orchesella</taxon>
    </lineage>
</organism>
<evidence type="ECO:0000256" key="3">
    <source>
        <dbReference type="SAM" id="Phobius"/>
    </source>
</evidence>
<keyword evidence="3" id="KW-0812">Transmembrane</keyword>
<evidence type="ECO:0000313" key="5">
    <source>
        <dbReference type="EMBL" id="ODN05789.1"/>
    </source>
</evidence>
<dbReference type="EMBL" id="LJIJ01000016">
    <property type="protein sequence ID" value="ODN05789.1"/>
    <property type="molecule type" value="Genomic_DNA"/>
</dbReference>
<feature type="domain" description="CUB" evidence="4">
    <location>
        <begin position="119"/>
        <end position="199"/>
    </location>
</feature>
<dbReference type="AlphaFoldDB" id="A0A1D2NKN6"/>
<comment type="caution">
    <text evidence="5">The sequence shown here is derived from an EMBL/GenBank/DDBJ whole genome shotgun (WGS) entry which is preliminary data.</text>
</comment>
<evidence type="ECO:0000256" key="1">
    <source>
        <dbReference type="ARBA" id="ARBA00023157"/>
    </source>
</evidence>
<evidence type="ECO:0000256" key="2">
    <source>
        <dbReference type="PROSITE-ProRule" id="PRU00059"/>
    </source>
</evidence>
<dbReference type="InterPro" id="IPR058698">
    <property type="entry name" value="CUB_metazoa"/>
</dbReference>
<sequence length="416" mass="45471">MFVRIMGSRSRVYAGINIVIYLAIMVFVATDASPGFSTPSRRKHKGHYGNFSETQVQSSRNPKFFPILGFVTLPSSTCQTDGGTMGTCMKSKTCQRQGGMASGSCAMNFGVCCVVNLQCSGQGEDVVTQNGTHLLQPSSYTEFCQYAIPRQDGICQIRLDFNSFNIDQGPNAVTFGDCVSDTFTVRGASNSIVGPLCGDLTGQHMYLDYGGSDKINLDLFLQSNMMQKWDISVTMIRCDSSEKAPTGCLQYYSTPSGMVKSFNYNNMVQLNNQDYTVCIRSNSGMRKITWKPCMTNPPTTTDFIITGGPPAVDPAGGPAVGTPLSGDNCTTDWVMVLGQNKYCGSQFPDMVTSMSQPFILQVHFNDFELQPPTPCPMPALPGPANSDALNTGFCLFTKFLIFFKKIQIIRIIKLCQ</sequence>
<dbReference type="InterPro" id="IPR000859">
    <property type="entry name" value="CUB_dom"/>
</dbReference>
<dbReference type="OrthoDB" id="6337346at2759"/>
<reference evidence="5 6" key="1">
    <citation type="journal article" date="2016" name="Genome Biol. Evol.">
        <title>Gene Family Evolution Reflects Adaptation to Soil Environmental Stressors in the Genome of the Collembolan Orchesella cincta.</title>
        <authorList>
            <person name="Faddeeva-Vakhrusheva A."/>
            <person name="Derks M.F."/>
            <person name="Anvar S.Y."/>
            <person name="Agamennone V."/>
            <person name="Suring W."/>
            <person name="Smit S."/>
            <person name="van Straalen N.M."/>
            <person name="Roelofs D."/>
        </authorList>
    </citation>
    <scope>NUCLEOTIDE SEQUENCE [LARGE SCALE GENOMIC DNA]</scope>
    <source>
        <tissue evidence="5">Mixed pool</tissue>
    </source>
</reference>
<evidence type="ECO:0000259" key="4">
    <source>
        <dbReference type="PROSITE" id="PS01180"/>
    </source>
</evidence>